<proteinExistence type="predicted"/>
<dbReference type="EMBL" id="CM037152">
    <property type="protein sequence ID" value="KAH7833781.1"/>
    <property type="molecule type" value="Genomic_DNA"/>
</dbReference>
<accession>A0ACB7WZD0</accession>
<organism evidence="1 2">
    <name type="scientific">Vaccinium darrowii</name>
    <dbReference type="NCBI Taxonomy" id="229202"/>
    <lineage>
        <taxon>Eukaryota</taxon>
        <taxon>Viridiplantae</taxon>
        <taxon>Streptophyta</taxon>
        <taxon>Embryophyta</taxon>
        <taxon>Tracheophyta</taxon>
        <taxon>Spermatophyta</taxon>
        <taxon>Magnoliopsida</taxon>
        <taxon>eudicotyledons</taxon>
        <taxon>Gunneridae</taxon>
        <taxon>Pentapetalae</taxon>
        <taxon>asterids</taxon>
        <taxon>Ericales</taxon>
        <taxon>Ericaceae</taxon>
        <taxon>Vaccinioideae</taxon>
        <taxon>Vaccinieae</taxon>
        <taxon>Vaccinium</taxon>
    </lineage>
</organism>
<keyword evidence="2" id="KW-1185">Reference proteome</keyword>
<sequence>MDSSWNIKVAFFLLLLLLQQLGTVLSAFSSNVHIVYMGERRHDEPELVADSHHEILSDILGSREAAVESILYSYKHGFSGFAAVLKPHQAALIADLPGVIHVVPNRILSLQTTRSWDFLQVKPHVVNGILSKGQSGVGSIIGILDTGIWPESASFQDVGMGDVPSHWKGICQGGEEFNSSNCNRKIIGARWYVKGYEAEFGKINTSDAVEYLSPRDASGHGTHTASTAAGALVDNASFMGLAKGTARGGAPSAWLSIYKVCWSTGGCSSADLLAAFDDAIFDGVDVISASLGSYPPLASYVEDVLSIGSFHAMAKGISVVCSAGNSGPYPQTVINTAPWLITVAANTIDRAFPTSIIMGNNQTVVGHALYSGNEVNKFYPIVYGEDIASADSDEDSARSCDAGSLNETLARGKVVLCFQSRTQKTAANAAKTILEIQGVGVIYAQYPAKDVTLSEGIPLVQVDFVVGTSLLTYIEATRNPVVKFSLTRTVVGQQVSPEVAFFSARGPSSLSPTVLKPDVAAPGVNILASWSPIASSASFDNSQNQLPLHFKLVSGTSMSCPHISGIVALLKAIHPTWSPAAIKSALITTASLKDEYGLSAVAEGAPEKLADPFDYGGGHVDPNRAITPGLIYDISVSDYVRFLCSMGYNDTAISNITKAPYKCRRKKTTNFLLNLNLPSIIIPEMKNCVTVSRTVTNVGPAISFYVARVEAPPGVSVIVDPSVLSFNCTSNKLKFKVTFCSLLIVQGRYTFGKLFWEDGSHVVRIPLIVRPVIEYYYAET</sequence>
<evidence type="ECO:0000313" key="2">
    <source>
        <dbReference type="Proteomes" id="UP000828048"/>
    </source>
</evidence>
<evidence type="ECO:0000313" key="1">
    <source>
        <dbReference type="EMBL" id="KAH7833781.1"/>
    </source>
</evidence>
<comment type="caution">
    <text evidence="1">The sequence shown here is derived from an EMBL/GenBank/DDBJ whole genome shotgun (WGS) entry which is preliminary data.</text>
</comment>
<reference evidence="1 2" key="1">
    <citation type="journal article" date="2021" name="Hortic Res">
        <title>High-quality reference genome and annotation aids understanding of berry development for evergreen blueberry (Vaccinium darrowii).</title>
        <authorList>
            <person name="Yu J."/>
            <person name="Hulse-Kemp A.M."/>
            <person name="Babiker E."/>
            <person name="Staton M."/>
        </authorList>
    </citation>
    <scope>NUCLEOTIDE SEQUENCE [LARGE SCALE GENOMIC DNA]</scope>
    <source>
        <strain evidence="2">cv. NJ 8807/NJ 8810</strain>
        <tissue evidence="1">Young leaf</tissue>
    </source>
</reference>
<gene>
    <name evidence="1" type="ORF">Vadar_009661</name>
</gene>
<name>A0ACB7WZD0_9ERIC</name>
<dbReference type="Proteomes" id="UP000828048">
    <property type="component" value="Chromosome 2"/>
</dbReference>
<protein>
    <submittedName>
        <fullName evidence="1">Uncharacterized protein</fullName>
    </submittedName>
</protein>